<evidence type="ECO:0000313" key="3">
    <source>
        <dbReference type="Proteomes" id="UP001497497"/>
    </source>
</evidence>
<evidence type="ECO:0000313" key="2">
    <source>
        <dbReference type="EMBL" id="CAL1535240.1"/>
    </source>
</evidence>
<accession>A0AAV2HP34</accession>
<reference evidence="2 3" key="1">
    <citation type="submission" date="2024-04" db="EMBL/GenBank/DDBJ databases">
        <authorList>
            <consortium name="Genoscope - CEA"/>
            <person name="William W."/>
        </authorList>
    </citation>
    <scope>NUCLEOTIDE SEQUENCE [LARGE SCALE GENOMIC DNA]</scope>
</reference>
<keyword evidence="1" id="KW-1133">Transmembrane helix</keyword>
<keyword evidence="1" id="KW-0812">Transmembrane</keyword>
<protein>
    <submittedName>
        <fullName evidence="2">Uncharacterized protein</fullName>
    </submittedName>
</protein>
<evidence type="ECO:0000256" key="1">
    <source>
        <dbReference type="SAM" id="Phobius"/>
    </source>
</evidence>
<dbReference type="Proteomes" id="UP001497497">
    <property type="component" value="Unassembled WGS sequence"/>
</dbReference>
<name>A0AAV2HP34_LYMST</name>
<dbReference type="AlphaFoldDB" id="A0AAV2HP34"/>
<keyword evidence="3" id="KW-1185">Reference proteome</keyword>
<sequence>MKTPVEKMTFALRQHKEKTVIIFCCVWGSILIFLLLSITDVPRAVPSFFYAAQEDNLFLFKDLYTQDAWPGVEANGTAPGEFPYLVHYFWCGEKIFRFEDYLGLLSVVRVLRPQKLVFHYHALPYVDEDWYHTWFQELKQSVPNLVLRHTNLTPRCGSREVLAFGLRQLADEGGIYVGERTVLTHFPGEAFSREFSYFNFRRLDLSHDVSQGVVFSRFGFSEASLENKVNEIAASTNSCYTVEEYNEASRLSLGPTLKPCLVLAESVYPRDVWNGTSPFAELARWLFYGKRSRLEVQPGPENDDLIPLISHMVWIGSDDAANPSKFQFLHYLSVVSALHVAGFRRVFVHGESEPTGRWWDRLQHENVTFVKIQRPETVFQQEVSGPSQESGVLRLHTLLKHGGAYQERDVIWVSKLPDSIRRYPAVACVDWARRGEWPEVFNMGVVLAKPNADWLKSFMKTFSFYREDKWAFNALMMPYKAYELHPDQLYVDTHLQVICFKGVCHPAWRTDYIRELDDLQPIINYDWRHARAFHFIVPKPPNSLASPEAIKNGIGMFSEIGRMVLEKSGQSDLLK</sequence>
<keyword evidence="1" id="KW-0472">Membrane</keyword>
<gene>
    <name evidence="2" type="ORF">GSLYS_00009200001</name>
</gene>
<dbReference type="EMBL" id="CAXITT010000195">
    <property type="protein sequence ID" value="CAL1535240.1"/>
    <property type="molecule type" value="Genomic_DNA"/>
</dbReference>
<comment type="caution">
    <text evidence="2">The sequence shown here is derived from an EMBL/GenBank/DDBJ whole genome shotgun (WGS) entry which is preliminary data.</text>
</comment>
<dbReference type="PANTHER" id="PTHR46830">
    <property type="entry name" value="TRANSFERASE, PUTATIVE-RELATED"/>
    <property type="match status" value="1"/>
</dbReference>
<dbReference type="PANTHER" id="PTHR46830:SF1">
    <property type="entry name" value="ALPHA-1,4-N-ACETYLGLUCOSAMINYLTRANSFERASE"/>
    <property type="match status" value="1"/>
</dbReference>
<feature type="transmembrane region" description="Helical" evidence="1">
    <location>
        <begin position="20"/>
        <end position="38"/>
    </location>
</feature>
<organism evidence="2 3">
    <name type="scientific">Lymnaea stagnalis</name>
    <name type="common">Great pond snail</name>
    <name type="synonym">Helix stagnalis</name>
    <dbReference type="NCBI Taxonomy" id="6523"/>
    <lineage>
        <taxon>Eukaryota</taxon>
        <taxon>Metazoa</taxon>
        <taxon>Spiralia</taxon>
        <taxon>Lophotrochozoa</taxon>
        <taxon>Mollusca</taxon>
        <taxon>Gastropoda</taxon>
        <taxon>Heterobranchia</taxon>
        <taxon>Euthyneura</taxon>
        <taxon>Panpulmonata</taxon>
        <taxon>Hygrophila</taxon>
        <taxon>Lymnaeoidea</taxon>
        <taxon>Lymnaeidae</taxon>
        <taxon>Lymnaea</taxon>
    </lineage>
</organism>
<proteinExistence type="predicted"/>